<proteinExistence type="predicted"/>
<sequence length="55" mass="6227">MPFTSPGYFSLVDHSLSSIVSQAQTIASPLHGIELRLLIETRLQVQLHKRLQLQK</sequence>
<protein>
    <submittedName>
        <fullName evidence="1">Uncharacterized protein</fullName>
    </submittedName>
</protein>
<dbReference type="AlphaFoldDB" id="A0A1V9XYQ3"/>
<dbReference type="Proteomes" id="UP000192247">
    <property type="component" value="Unassembled WGS sequence"/>
</dbReference>
<keyword evidence="2" id="KW-1185">Reference proteome</keyword>
<comment type="caution">
    <text evidence="1">The sequence shown here is derived from an EMBL/GenBank/DDBJ whole genome shotgun (WGS) entry which is preliminary data.</text>
</comment>
<gene>
    <name evidence="1" type="ORF">BIW11_06289</name>
</gene>
<dbReference type="InParanoid" id="A0A1V9XYQ3"/>
<accession>A0A1V9XYQ3</accession>
<evidence type="ECO:0000313" key="2">
    <source>
        <dbReference type="Proteomes" id="UP000192247"/>
    </source>
</evidence>
<organism evidence="1 2">
    <name type="scientific">Tropilaelaps mercedesae</name>
    <dbReference type="NCBI Taxonomy" id="418985"/>
    <lineage>
        <taxon>Eukaryota</taxon>
        <taxon>Metazoa</taxon>
        <taxon>Ecdysozoa</taxon>
        <taxon>Arthropoda</taxon>
        <taxon>Chelicerata</taxon>
        <taxon>Arachnida</taxon>
        <taxon>Acari</taxon>
        <taxon>Parasitiformes</taxon>
        <taxon>Mesostigmata</taxon>
        <taxon>Gamasina</taxon>
        <taxon>Dermanyssoidea</taxon>
        <taxon>Laelapidae</taxon>
        <taxon>Tropilaelaps</taxon>
    </lineage>
</organism>
<name>A0A1V9XYQ3_9ACAR</name>
<dbReference type="EMBL" id="MNPL01002011">
    <property type="protein sequence ID" value="OQR78614.1"/>
    <property type="molecule type" value="Genomic_DNA"/>
</dbReference>
<evidence type="ECO:0000313" key="1">
    <source>
        <dbReference type="EMBL" id="OQR78614.1"/>
    </source>
</evidence>
<reference evidence="1 2" key="1">
    <citation type="journal article" date="2017" name="Gigascience">
        <title>Draft genome of the honey bee ectoparasitic mite, Tropilaelaps mercedesae, is shaped by the parasitic life history.</title>
        <authorList>
            <person name="Dong X."/>
            <person name="Armstrong S.D."/>
            <person name="Xia D."/>
            <person name="Makepeace B.L."/>
            <person name="Darby A.C."/>
            <person name="Kadowaki T."/>
        </authorList>
    </citation>
    <scope>NUCLEOTIDE SEQUENCE [LARGE SCALE GENOMIC DNA]</scope>
    <source>
        <strain evidence="1">Wuxi-XJTLU</strain>
    </source>
</reference>